<protein>
    <submittedName>
        <fullName evidence="1">Uncharacterized protein</fullName>
    </submittedName>
</protein>
<organism evidence="1">
    <name type="scientific">viral metagenome</name>
    <dbReference type="NCBI Taxonomy" id="1070528"/>
    <lineage>
        <taxon>unclassified sequences</taxon>
        <taxon>metagenomes</taxon>
        <taxon>organismal metagenomes</taxon>
    </lineage>
</organism>
<sequence length="77" mass="8898">MNQINITKIKEEYLNLFPCSHHPAQCSGKCRRFALNFLESSILKILDKIDVEFRGESPTGYNQAKKEIKDIITKLKT</sequence>
<proteinExistence type="predicted"/>
<evidence type="ECO:0000313" key="3">
    <source>
        <dbReference type="EMBL" id="QJA83406.1"/>
    </source>
</evidence>
<gene>
    <name evidence="3" type="ORF">MM415A00288_0026</name>
    <name evidence="2" type="ORF">MM415B00385_0002</name>
    <name evidence="1" type="ORF">TM448A07773_0002</name>
</gene>
<dbReference type="EMBL" id="MT141541">
    <property type="protein sequence ID" value="QJA65564.1"/>
    <property type="molecule type" value="Genomic_DNA"/>
</dbReference>
<dbReference type="EMBL" id="MT144579">
    <property type="protein sequence ID" value="QJA55224.1"/>
    <property type="molecule type" value="Genomic_DNA"/>
</dbReference>
<dbReference type="AlphaFoldDB" id="A0A6H2A5X7"/>
<name>A0A6H2A5X7_9ZZZZ</name>
<evidence type="ECO:0000313" key="2">
    <source>
        <dbReference type="EMBL" id="QJA65564.1"/>
    </source>
</evidence>
<reference evidence="1" key="1">
    <citation type="submission" date="2020-03" db="EMBL/GenBank/DDBJ databases">
        <title>The deep terrestrial virosphere.</title>
        <authorList>
            <person name="Holmfeldt K."/>
            <person name="Nilsson E."/>
            <person name="Simone D."/>
            <person name="Lopez-Fernandez M."/>
            <person name="Wu X."/>
            <person name="de Brujin I."/>
            <person name="Lundin D."/>
            <person name="Andersson A."/>
            <person name="Bertilsson S."/>
            <person name="Dopson M."/>
        </authorList>
    </citation>
    <scope>NUCLEOTIDE SEQUENCE</scope>
    <source>
        <strain evidence="3">MM415A00288</strain>
        <strain evidence="2">MM415B00385</strain>
        <strain evidence="1">TM448A07773</strain>
    </source>
</reference>
<evidence type="ECO:0000313" key="1">
    <source>
        <dbReference type="EMBL" id="QJA55224.1"/>
    </source>
</evidence>
<dbReference type="EMBL" id="MT142510">
    <property type="protein sequence ID" value="QJA83406.1"/>
    <property type="molecule type" value="Genomic_DNA"/>
</dbReference>
<accession>A0A6H2A5X7</accession>